<dbReference type="AlphaFoldDB" id="A0A3E4PXQ4"/>
<accession>A0A3E4PXQ4</accession>
<name>A0A3E4PXQ4_9FIRM</name>
<comment type="caution">
    <text evidence="2">The sequence shown here is derived from an EMBL/GenBank/DDBJ whole genome shotgun (WGS) entry which is preliminary data.</text>
</comment>
<dbReference type="EMBL" id="QSRA01000006">
    <property type="protein sequence ID" value="RGK84575.1"/>
    <property type="molecule type" value="Genomic_DNA"/>
</dbReference>
<keyword evidence="1" id="KW-0812">Transmembrane</keyword>
<dbReference type="RefSeq" id="WP_117659366.1">
    <property type="nucleotide sequence ID" value="NZ_QSRA01000006.1"/>
</dbReference>
<gene>
    <name evidence="2" type="ORF">DXC93_05900</name>
</gene>
<feature type="transmembrane region" description="Helical" evidence="1">
    <location>
        <begin position="40"/>
        <end position="59"/>
    </location>
</feature>
<protein>
    <submittedName>
        <fullName evidence="2">Uncharacterized protein</fullName>
    </submittedName>
</protein>
<keyword evidence="1" id="KW-1133">Transmembrane helix</keyword>
<proteinExistence type="predicted"/>
<evidence type="ECO:0000256" key="1">
    <source>
        <dbReference type="SAM" id="Phobius"/>
    </source>
</evidence>
<sequence length="69" mass="7590">MNIVYYVMLLLGAILFVFYGGKVIFVAFNGSVKSILDLVGSYISYFVGPAAGAFILAMFTKKQMIKELP</sequence>
<organism evidence="2 3">
    <name type="scientific">Dorea formicigenerans</name>
    <dbReference type="NCBI Taxonomy" id="39486"/>
    <lineage>
        <taxon>Bacteria</taxon>
        <taxon>Bacillati</taxon>
        <taxon>Bacillota</taxon>
        <taxon>Clostridia</taxon>
        <taxon>Lachnospirales</taxon>
        <taxon>Lachnospiraceae</taxon>
        <taxon>Dorea</taxon>
    </lineage>
</organism>
<evidence type="ECO:0000313" key="3">
    <source>
        <dbReference type="Proteomes" id="UP000261324"/>
    </source>
</evidence>
<feature type="transmembrane region" description="Helical" evidence="1">
    <location>
        <begin position="7"/>
        <end position="28"/>
    </location>
</feature>
<keyword evidence="1" id="KW-0472">Membrane</keyword>
<reference evidence="2 3" key="1">
    <citation type="submission" date="2018-08" db="EMBL/GenBank/DDBJ databases">
        <title>A genome reference for cultivated species of the human gut microbiota.</title>
        <authorList>
            <person name="Zou Y."/>
            <person name="Xue W."/>
            <person name="Luo G."/>
        </authorList>
    </citation>
    <scope>NUCLEOTIDE SEQUENCE [LARGE SCALE GENOMIC DNA]</scope>
    <source>
        <strain evidence="2 3">TF09-3</strain>
    </source>
</reference>
<dbReference type="Proteomes" id="UP000261324">
    <property type="component" value="Unassembled WGS sequence"/>
</dbReference>
<evidence type="ECO:0000313" key="2">
    <source>
        <dbReference type="EMBL" id="RGK84575.1"/>
    </source>
</evidence>